<accession>A0A2P6QXF0</accession>
<protein>
    <submittedName>
        <fullName evidence="1">Uncharacterized protein</fullName>
    </submittedName>
</protein>
<dbReference type="Gramene" id="PRQ38875">
    <property type="protein sequence ID" value="PRQ38875"/>
    <property type="gene ID" value="RchiOBHm_Chr4g0418801"/>
</dbReference>
<keyword evidence="2" id="KW-1185">Reference proteome</keyword>
<gene>
    <name evidence="1" type="ORF">RchiOBHm_Chr4g0418801</name>
</gene>
<proteinExistence type="predicted"/>
<sequence length="85" mass="9613">MGFKFQGKHMPGVFEISVVHEYYVHSHSKLNQFLKSLPLYPAQMEQQLNWIWCQLSTDRPKNQGIGAPKLVISGGCCLCGSCKGW</sequence>
<evidence type="ECO:0000313" key="2">
    <source>
        <dbReference type="Proteomes" id="UP000238479"/>
    </source>
</evidence>
<dbReference type="AlphaFoldDB" id="A0A2P6QXF0"/>
<organism evidence="1 2">
    <name type="scientific">Rosa chinensis</name>
    <name type="common">China rose</name>
    <dbReference type="NCBI Taxonomy" id="74649"/>
    <lineage>
        <taxon>Eukaryota</taxon>
        <taxon>Viridiplantae</taxon>
        <taxon>Streptophyta</taxon>
        <taxon>Embryophyta</taxon>
        <taxon>Tracheophyta</taxon>
        <taxon>Spermatophyta</taxon>
        <taxon>Magnoliopsida</taxon>
        <taxon>eudicotyledons</taxon>
        <taxon>Gunneridae</taxon>
        <taxon>Pentapetalae</taxon>
        <taxon>rosids</taxon>
        <taxon>fabids</taxon>
        <taxon>Rosales</taxon>
        <taxon>Rosaceae</taxon>
        <taxon>Rosoideae</taxon>
        <taxon>Rosoideae incertae sedis</taxon>
        <taxon>Rosa</taxon>
    </lineage>
</organism>
<name>A0A2P6QXF0_ROSCH</name>
<evidence type="ECO:0000313" key="1">
    <source>
        <dbReference type="EMBL" id="PRQ38875.1"/>
    </source>
</evidence>
<dbReference type="EMBL" id="PDCK01000042">
    <property type="protein sequence ID" value="PRQ38875.1"/>
    <property type="molecule type" value="Genomic_DNA"/>
</dbReference>
<reference evidence="1 2" key="1">
    <citation type="journal article" date="2018" name="Nat. Genet.">
        <title>The Rosa genome provides new insights in the design of modern roses.</title>
        <authorList>
            <person name="Bendahmane M."/>
        </authorList>
    </citation>
    <scope>NUCLEOTIDE SEQUENCE [LARGE SCALE GENOMIC DNA]</scope>
    <source>
        <strain evidence="2">cv. Old Blush</strain>
    </source>
</reference>
<dbReference type="Proteomes" id="UP000238479">
    <property type="component" value="Chromosome 4"/>
</dbReference>
<comment type="caution">
    <text evidence="1">The sequence shown here is derived from an EMBL/GenBank/DDBJ whole genome shotgun (WGS) entry which is preliminary data.</text>
</comment>